<keyword evidence="6" id="KW-1185">Reference proteome</keyword>
<organism evidence="5 6">
    <name type="scientific">Albidovulum inexpectatum</name>
    <dbReference type="NCBI Taxonomy" id="196587"/>
    <lineage>
        <taxon>Bacteria</taxon>
        <taxon>Pseudomonadati</taxon>
        <taxon>Pseudomonadota</taxon>
        <taxon>Alphaproteobacteria</taxon>
        <taxon>Rhodobacterales</taxon>
        <taxon>Paracoccaceae</taxon>
        <taxon>Albidovulum</taxon>
    </lineage>
</organism>
<dbReference type="GO" id="GO:0016491">
    <property type="term" value="F:oxidoreductase activity"/>
    <property type="evidence" value="ECO:0007669"/>
    <property type="project" value="UniProtKB-KW"/>
</dbReference>
<name>A0A2S5JIW9_9RHOB</name>
<dbReference type="GO" id="GO:0016020">
    <property type="term" value="C:membrane"/>
    <property type="evidence" value="ECO:0007669"/>
    <property type="project" value="TreeGrafter"/>
</dbReference>
<evidence type="ECO:0000259" key="4">
    <source>
        <dbReference type="SMART" id="SM00822"/>
    </source>
</evidence>
<gene>
    <name evidence="5" type="ORF">LV82_01364</name>
</gene>
<accession>A0A2S5JIW9</accession>
<dbReference type="PANTHER" id="PTHR44196:SF2">
    <property type="entry name" value="SHORT-CHAIN DEHYDROGENASE-RELATED"/>
    <property type="match status" value="1"/>
</dbReference>
<evidence type="ECO:0000313" key="5">
    <source>
        <dbReference type="EMBL" id="PPB81318.1"/>
    </source>
</evidence>
<dbReference type="OrthoDB" id="9810935at2"/>
<dbReference type="AlphaFoldDB" id="A0A2S5JIW9"/>
<dbReference type="Pfam" id="PF00106">
    <property type="entry name" value="adh_short"/>
    <property type="match status" value="1"/>
</dbReference>
<evidence type="ECO:0000313" key="6">
    <source>
        <dbReference type="Proteomes" id="UP000239736"/>
    </source>
</evidence>
<dbReference type="PANTHER" id="PTHR44196">
    <property type="entry name" value="DEHYDROGENASE/REDUCTASE SDR FAMILY MEMBER 7B"/>
    <property type="match status" value="1"/>
</dbReference>
<dbReference type="EMBL" id="PRDS01000003">
    <property type="protein sequence ID" value="PPB81318.1"/>
    <property type="molecule type" value="Genomic_DNA"/>
</dbReference>
<dbReference type="RefSeq" id="WP_104070184.1">
    <property type="nucleotide sequence ID" value="NZ_PRDS01000003.1"/>
</dbReference>
<dbReference type="Gene3D" id="3.40.50.720">
    <property type="entry name" value="NAD(P)-binding Rossmann-like Domain"/>
    <property type="match status" value="1"/>
</dbReference>
<dbReference type="SMART" id="SM00822">
    <property type="entry name" value="PKS_KR"/>
    <property type="match status" value="1"/>
</dbReference>
<dbReference type="InterPro" id="IPR057326">
    <property type="entry name" value="KR_dom"/>
</dbReference>
<evidence type="ECO:0000256" key="2">
    <source>
        <dbReference type="ARBA" id="ARBA00023002"/>
    </source>
</evidence>
<dbReference type="InterPro" id="IPR002347">
    <property type="entry name" value="SDR_fam"/>
</dbReference>
<evidence type="ECO:0000256" key="3">
    <source>
        <dbReference type="RuleBase" id="RU000363"/>
    </source>
</evidence>
<dbReference type="Proteomes" id="UP000239736">
    <property type="component" value="Unassembled WGS sequence"/>
</dbReference>
<sequence length="263" mass="28548">MASKWTMITGASSGLGVEFARLAAAEGRDLILVARRAERMERLAEELRARHGIAVEVIPTDLTDPEAVERLWRQASMRRHIEILVNNAGLGQSGAFAETDPARDRDMILVNIAALTQLTKRAIPHMLRQGGGRVLNVGSVAGFMPGPNLAVYHATKAYVLSLGVALAEELRGSAVTVTTLCPGATATEFAEVARMQDAPLFRLMRPTSAEKVAASGWKAMKRGKTIHVTGLLNRLFAFSSHLLPRRMLARITAMFLRGDNAAR</sequence>
<comment type="similarity">
    <text evidence="1 3">Belongs to the short-chain dehydrogenases/reductases (SDR) family.</text>
</comment>
<dbReference type="PRINTS" id="PR00081">
    <property type="entry name" value="GDHRDH"/>
</dbReference>
<proteinExistence type="inferred from homology"/>
<comment type="caution">
    <text evidence="5">The sequence shown here is derived from an EMBL/GenBank/DDBJ whole genome shotgun (WGS) entry which is preliminary data.</text>
</comment>
<protein>
    <recommendedName>
        <fullName evidence="4">Ketoreductase domain-containing protein</fullName>
    </recommendedName>
</protein>
<dbReference type="InterPro" id="IPR036291">
    <property type="entry name" value="NAD(P)-bd_dom_sf"/>
</dbReference>
<dbReference type="PRINTS" id="PR00080">
    <property type="entry name" value="SDRFAMILY"/>
</dbReference>
<keyword evidence="2" id="KW-0560">Oxidoreductase</keyword>
<feature type="domain" description="Ketoreductase" evidence="4">
    <location>
        <begin position="4"/>
        <end position="189"/>
    </location>
</feature>
<dbReference type="SUPFAM" id="SSF51735">
    <property type="entry name" value="NAD(P)-binding Rossmann-fold domains"/>
    <property type="match status" value="1"/>
</dbReference>
<dbReference type="PIRSF" id="PIRSF000126">
    <property type="entry name" value="11-beta-HSD1"/>
    <property type="match status" value="1"/>
</dbReference>
<evidence type="ECO:0000256" key="1">
    <source>
        <dbReference type="ARBA" id="ARBA00006484"/>
    </source>
</evidence>
<reference evidence="5 6" key="1">
    <citation type="submission" date="2018-01" db="EMBL/GenBank/DDBJ databases">
        <title>Genomic Encyclopedia of Archaeal and Bacterial Type Strains, Phase II (KMG-II): from individual species to whole genera.</title>
        <authorList>
            <person name="Goeker M."/>
        </authorList>
    </citation>
    <scope>NUCLEOTIDE SEQUENCE [LARGE SCALE GENOMIC DNA]</scope>
    <source>
        <strain evidence="5 6">DSM 12048</strain>
    </source>
</reference>